<evidence type="ECO:0000256" key="5">
    <source>
        <dbReference type="ARBA" id="ARBA00023210"/>
    </source>
</evidence>
<evidence type="ECO:0000256" key="8">
    <source>
        <dbReference type="ARBA" id="ARBA00026068"/>
    </source>
</evidence>
<dbReference type="Pfam" id="PF05164">
    <property type="entry name" value="ZapA"/>
    <property type="match status" value="1"/>
</dbReference>
<evidence type="ECO:0000256" key="2">
    <source>
        <dbReference type="ARBA" id="ARBA00015195"/>
    </source>
</evidence>
<dbReference type="AlphaFoldDB" id="A0A6S7ASB5"/>
<comment type="subcellular location">
    <subcellularLocation>
        <location evidence="1">Cytoplasm</location>
    </subcellularLocation>
</comment>
<dbReference type="PANTHER" id="PTHR34981:SF1">
    <property type="entry name" value="CELL DIVISION PROTEIN ZAPA"/>
    <property type="match status" value="1"/>
</dbReference>
<proteinExistence type="predicted"/>
<name>A0A6S7ASB5_9BURK</name>
<dbReference type="InterPro" id="IPR036192">
    <property type="entry name" value="Cell_div_ZapA-like_sf"/>
</dbReference>
<reference evidence="10 11" key="1">
    <citation type="submission" date="2020-04" db="EMBL/GenBank/DDBJ databases">
        <authorList>
            <person name="De Canck E."/>
        </authorList>
    </citation>
    <scope>NUCLEOTIDE SEQUENCE [LARGE SCALE GENOMIC DNA]</scope>
    <source>
        <strain evidence="10 11">LMG 28138</strain>
    </source>
</reference>
<gene>
    <name evidence="10" type="ORF">LMG28138_00121</name>
</gene>
<dbReference type="GO" id="GO:0030428">
    <property type="term" value="C:cell septum"/>
    <property type="evidence" value="ECO:0007669"/>
    <property type="project" value="TreeGrafter"/>
</dbReference>
<dbReference type="EMBL" id="CADIKM010000001">
    <property type="protein sequence ID" value="CAB3776296.1"/>
    <property type="molecule type" value="Genomic_DNA"/>
</dbReference>
<evidence type="ECO:0000256" key="6">
    <source>
        <dbReference type="ARBA" id="ARBA00023306"/>
    </source>
</evidence>
<dbReference type="Gene3D" id="3.30.160.880">
    <property type="entry name" value="Cell division protein ZapA protomer, N-terminal domain"/>
    <property type="match status" value="1"/>
</dbReference>
<dbReference type="GO" id="GO:0043093">
    <property type="term" value="P:FtsZ-dependent cytokinesis"/>
    <property type="evidence" value="ECO:0007669"/>
    <property type="project" value="TreeGrafter"/>
</dbReference>
<comment type="function">
    <text evidence="7">Activator of cell division through the inhibition of FtsZ GTPase activity, therefore promoting FtsZ assembly into bundles of protofilaments necessary for the formation of the division Z ring. It is recruited early at mid-cell but it is not essential for cell division.</text>
</comment>
<protein>
    <recommendedName>
        <fullName evidence="2">Cell division protein ZapA</fullName>
    </recommendedName>
    <alternativeName>
        <fullName evidence="9">Z ring-associated protein ZapA</fullName>
    </alternativeName>
</protein>
<evidence type="ECO:0000256" key="4">
    <source>
        <dbReference type="ARBA" id="ARBA00022618"/>
    </source>
</evidence>
<dbReference type="GO" id="GO:0000917">
    <property type="term" value="P:division septum assembly"/>
    <property type="evidence" value="ECO:0007669"/>
    <property type="project" value="UniProtKB-KW"/>
</dbReference>
<comment type="subunit">
    <text evidence="8">Homodimer. Interacts with FtsZ.</text>
</comment>
<evidence type="ECO:0000256" key="7">
    <source>
        <dbReference type="ARBA" id="ARBA00024910"/>
    </source>
</evidence>
<dbReference type="InterPro" id="IPR042233">
    <property type="entry name" value="Cell_div_ZapA_N"/>
</dbReference>
<dbReference type="InterPro" id="IPR007838">
    <property type="entry name" value="Cell_div_ZapA-like"/>
</dbReference>
<evidence type="ECO:0000313" key="11">
    <source>
        <dbReference type="Proteomes" id="UP000494115"/>
    </source>
</evidence>
<keyword evidence="11" id="KW-1185">Reference proteome</keyword>
<keyword evidence="3" id="KW-0963">Cytoplasm</keyword>
<dbReference type="Gene3D" id="1.20.5.50">
    <property type="match status" value="1"/>
</dbReference>
<dbReference type="RefSeq" id="WP_175102689.1">
    <property type="nucleotide sequence ID" value="NZ_CADIKM010000001.1"/>
</dbReference>
<sequence>MSAKQIEVQILGQAYRLSCAPEAEASLREAVARVDAEMTKARDSSAVRGTDRVAVLAALSLASELLKLQKSVRHGEAFPVEEIRRTMSHMNQQLDAAIGQLNVQP</sequence>
<dbReference type="PANTHER" id="PTHR34981">
    <property type="entry name" value="CELL DIVISION PROTEIN ZAPA"/>
    <property type="match status" value="1"/>
</dbReference>
<evidence type="ECO:0000256" key="3">
    <source>
        <dbReference type="ARBA" id="ARBA00022490"/>
    </source>
</evidence>
<dbReference type="SUPFAM" id="SSF102829">
    <property type="entry name" value="Cell division protein ZapA-like"/>
    <property type="match status" value="1"/>
</dbReference>
<accession>A0A6S7ASB5</accession>
<dbReference type="Proteomes" id="UP000494115">
    <property type="component" value="Unassembled WGS sequence"/>
</dbReference>
<keyword evidence="6" id="KW-0131">Cell cycle</keyword>
<evidence type="ECO:0000256" key="1">
    <source>
        <dbReference type="ARBA" id="ARBA00004496"/>
    </source>
</evidence>
<dbReference type="GO" id="GO:0032153">
    <property type="term" value="C:cell division site"/>
    <property type="evidence" value="ECO:0007669"/>
    <property type="project" value="TreeGrafter"/>
</dbReference>
<keyword evidence="5" id="KW-0717">Septation</keyword>
<evidence type="ECO:0000313" key="10">
    <source>
        <dbReference type="EMBL" id="CAB3776296.1"/>
    </source>
</evidence>
<dbReference type="GO" id="GO:0000921">
    <property type="term" value="P:septin ring assembly"/>
    <property type="evidence" value="ECO:0007669"/>
    <property type="project" value="TreeGrafter"/>
</dbReference>
<organism evidence="10 11">
    <name type="scientific">Pararobbsia alpina</name>
    <dbReference type="NCBI Taxonomy" id="621374"/>
    <lineage>
        <taxon>Bacteria</taxon>
        <taxon>Pseudomonadati</taxon>
        <taxon>Pseudomonadota</taxon>
        <taxon>Betaproteobacteria</taxon>
        <taxon>Burkholderiales</taxon>
        <taxon>Burkholderiaceae</taxon>
        <taxon>Pararobbsia</taxon>
    </lineage>
</organism>
<keyword evidence="4" id="KW-0132">Cell division</keyword>
<evidence type="ECO:0000256" key="9">
    <source>
        <dbReference type="ARBA" id="ARBA00033158"/>
    </source>
</evidence>
<dbReference type="GO" id="GO:0005829">
    <property type="term" value="C:cytosol"/>
    <property type="evidence" value="ECO:0007669"/>
    <property type="project" value="TreeGrafter"/>
</dbReference>